<evidence type="ECO:0000256" key="15">
    <source>
        <dbReference type="HAMAP-Rule" id="MF_00451"/>
    </source>
</evidence>
<dbReference type="InterPro" id="IPR036850">
    <property type="entry name" value="NDK-like_dom_sf"/>
</dbReference>
<comment type="subunit">
    <text evidence="15">Homotetramer.</text>
</comment>
<dbReference type="SUPFAM" id="SSF54919">
    <property type="entry name" value="Nucleoside diphosphate kinase, NDK"/>
    <property type="match status" value="1"/>
</dbReference>
<evidence type="ECO:0000256" key="16">
    <source>
        <dbReference type="PROSITE-ProRule" id="PRU00706"/>
    </source>
</evidence>
<comment type="catalytic activity">
    <reaction evidence="15">
        <text>a 2'-deoxyribonucleoside 5'-diphosphate + ATP = a 2'-deoxyribonucleoside 5'-triphosphate + ADP</text>
        <dbReference type="Rhea" id="RHEA:44640"/>
        <dbReference type="ChEBI" id="CHEBI:30616"/>
        <dbReference type="ChEBI" id="CHEBI:61560"/>
        <dbReference type="ChEBI" id="CHEBI:73316"/>
        <dbReference type="ChEBI" id="CHEBI:456216"/>
        <dbReference type="EC" id="2.7.4.6"/>
    </reaction>
</comment>
<feature type="binding site" evidence="15 16">
    <location>
        <position position="11"/>
    </location>
    <ligand>
        <name>ATP</name>
        <dbReference type="ChEBI" id="CHEBI:30616"/>
    </ligand>
</feature>
<evidence type="ECO:0000256" key="5">
    <source>
        <dbReference type="ARBA" id="ARBA00017632"/>
    </source>
</evidence>
<feature type="binding site" evidence="15 16">
    <location>
        <position position="93"/>
    </location>
    <ligand>
        <name>ATP</name>
        <dbReference type="ChEBI" id="CHEBI:30616"/>
    </ligand>
</feature>
<dbReference type="GO" id="GO:0006241">
    <property type="term" value="P:CTP biosynthetic process"/>
    <property type="evidence" value="ECO:0007669"/>
    <property type="project" value="UniProtKB-UniRule"/>
</dbReference>
<keyword evidence="8 15" id="KW-0808">Transferase</keyword>
<dbReference type="GO" id="GO:0006228">
    <property type="term" value="P:UTP biosynthetic process"/>
    <property type="evidence" value="ECO:0007669"/>
    <property type="project" value="UniProtKB-UniRule"/>
</dbReference>
<evidence type="ECO:0000256" key="1">
    <source>
        <dbReference type="ARBA" id="ARBA00001946"/>
    </source>
</evidence>
<dbReference type="InterPro" id="IPR001564">
    <property type="entry name" value="Nucleoside_diP_kinase"/>
</dbReference>
<evidence type="ECO:0000256" key="11">
    <source>
        <dbReference type="ARBA" id="ARBA00022777"/>
    </source>
</evidence>
<evidence type="ECO:0000256" key="6">
    <source>
        <dbReference type="ARBA" id="ARBA00022490"/>
    </source>
</evidence>
<dbReference type="NCBIfam" id="NF001908">
    <property type="entry name" value="PRK00668.1"/>
    <property type="match status" value="1"/>
</dbReference>
<dbReference type="Gene3D" id="3.30.70.141">
    <property type="entry name" value="Nucleoside diphosphate kinase-like domain"/>
    <property type="match status" value="1"/>
</dbReference>
<gene>
    <name evidence="15 19" type="primary">ndk</name>
    <name evidence="19" type="ORF">MoryE10_25630</name>
</gene>
<keyword evidence="11 15" id="KW-0418">Kinase</keyword>
<evidence type="ECO:0000256" key="10">
    <source>
        <dbReference type="ARBA" id="ARBA00022741"/>
    </source>
</evidence>
<feature type="binding site" evidence="15 16">
    <location>
        <position position="59"/>
    </location>
    <ligand>
        <name>ATP</name>
        <dbReference type="ChEBI" id="CHEBI:30616"/>
    </ligand>
</feature>
<protein>
    <recommendedName>
        <fullName evidence="5 15">Nucleoside diphosphate kinase</fullName>
        <shortName evidence="15">NDK</shortName>
        <shortName evidence="15">NDP kinase</shortName>
        <ecNumber evidence="4 15">2.7.4.6</ecNumber>
    </recommendedName>
    <alternativeName>
        <fullName evidence="15">Nucleoside-2-P kinase</fullName>
    </alternativeName>
</protein>
<feature type="binding site" evidence="15 16">
    <location>
        <position position="87"/>
    </location>
    <ligand>
        <name>ATP</name>
        <dbReference type="ChEBI" id="CHEBI:30616"/>
    </ligand>
</feature>
<evidence type="ECO:0000259" key="18">
    <source>
        <dbReference type="SMART" id="SM00562"/>
    </source>
</evidence>
<dbReference type="GO" id="GO:0005737">
    <property type="term" value="C:cytoplasm"/>
    <property type="evidence" value="ECO:0007669"/>
    <property type="project" value="UniProtKB-SubCell"/>
</dbReference>
<dbReference type="EC" id="2.7.4.6" evidence="4 15"/>
<evidence type="ECO:0000256" key="13">
    <source>
        <dbReference type="ARBA" id="ARBA00022842"/>
    </source>
</evidence>
<name>A0A8D4VRJ3_9GAMM</name>
<evidence type="ECO:0000256" key="17">
    <source>
        <dbReference type="RuleBase" id="RU004011"/>
    </source>
</evidence>
<dbReference type="Proteomes" id="UP000824988">
    <property type="component" value="Chromosome"/>
</dbReference>
<dbReference type="FunFam" id="3.30.70.141:FF:000001">
    <property type="entry name" value="Nucleoside diphosphate kinase"/>
    <property type="match status" value="1"/>
</dbReference>
<reference evidence="19" key="1">
    <citation type="submission" date="2019-06" db="EMBL/GenBank/DDBJ databases">
        <title>Complete genome sequence of Methylogaea oryzae strain JCM16910.</title>
        <authorList>
            <person name="Asakawa S."/>
        </authorList>
    </citation>
    <scope>NUCLEOTIDE SEQUENCE</scope>
    <source>
        <strain evidence="19">E10</strain>
    </source>
</reference>
<dbReference type="GO" id="GO:0004550">
    <property type="term" value="F:nucleoside diphosphate kinase activity"/>
    <property type="evidence" value="ECO:0007669"/>
    <property type="project" value="UniProtKB-UniRule"/>
</dbReference>
<evidence type="ECO:0000256" key="4">
    <source>
        <dbReference type="ARBA" id="ARBA00012966"/>
    </source>
</evidence>
<keyword evidence="12 15" id="KW-0067">ATP-binding</keyword>
<feature type="active site" description="Pros-phosphohistidine intermediate" evidence="15 16">
    <location>
        <position position="117"/>
    </location>
</feature>
<dbReference type="GO" id="GO:0006183">
    <property type="term" value="P:GTP biosynthetic process"/>
    <property type="evidence" value="ECO:0007669"/>
    <property type="project" value="UniProtKB-UniRule"/>
</dbReference>
<accession>A0A8D4VRJ3</accession>
<keyword evidence="13 15" id="KW-0460">Magnesium</keyword>
<dbReference type="Pfam" id="PF00334">
    <property type="entry name" value="NDK"/>
    <property type="match status" value="1"/>
</dbReference>
<keyword evidence="14 15" id="KW-0546">Nucleotide metabolism</keyword>
<dbReference type="RefSeq" id="WP_054773497.1">
    <property type="nucleotide sequence ID" value="NZ_AP019782.1"/>
</dbReference>
<evidence type="ECO:0000256" key="2">
    <source>
        <dbReference type="ARBA" id="ARBA00004496"/>
    </source>
</evidence>
<evidence type="ECO:0000256" key="9">
    <source>
        <dbReference type="ARBA" id="ARBA00022723"/>
    </source>
</evidence>
<comment type="catalytic activity">
    <reaction evidence="15">
        <text>a ribonucleoside 5'-diphosphate + ATP = a ribonucleoside 5'-triphosphate + ADP</text>
        <dbReference type="Rhea" id="RHEA:18113"/>
        <dbReference type="ChEBI" id="CHEBI:30616"/>
        <dbReference type="ChEBI" id="CHEBI:57930"/>
        <dbReference type="ChEBI" id="CHEBI:61557"/>
        <dbReference type="ChEBI" id="CHEBI:456216"/>
        <dbReference type="EC" id="2.7.4.6"/>
    </reaction>
</comment>
<comment type="similarity">
    <text evidence="3 15 16 17">Belongs to the NDK family.</text>
</comment>
<evidence type="ECO:0000256" key="8">
    <source>
        <dbReference type="ARBA" id="ARBA00022679"/>
    </source>
</evidence>
<comment type="subcellular location">
    <subcellularLocation>
        <location evidence="2 15">Cytoplasm</location>
    </subcellularLocation>
</comment>
<evidence type="ECO:0000313" key="19">
    <source>
        <dbReference type="EMBL" id="BBL71957.1"/>
    </source>
</evidence>
<keyword evidence="9 15" id="KW-0479">Metal-binding</keyword>
<dbReference type="EMBL" id="AP019782">
    <property type="protein sequence ID" value="BBL71957.1"/>
    <property type="molecule type" value="Genomic_DNA"/>
</dbReference>
<evidence type="ECO:0000256" key="14">
    <source>
        <dbReference type="ARBA" id="ARBA00023080"/>
    </source>
</evidence>
<feature type="binding site" evidence="15 16">
    <location>
        <position position="114"/>
    </location>
    <ligand>
        <name>ATP</name>
        <dbReference type="ChEBI" id="CHEBI:30616"/>
    </ligand>
</feature>
<dbReference type="InterPro" id="IPR034907">
    <property type="entry name" value="NDK-like_dom"/>
</dbReference>
<dbReference type="HAMAP" id="MF_00451">
    <property type="entry name" value="NDP_kinase"/>
    <property type="match status" value="1"/>
</dbReference>
<dbReference type="PROSITE" id="PS51374">
    <property type="entry name" value="NDPK_LIKE"/>
    <property type="match status" value="1"/>
</dbReference>
<feature type="domain" description="Nucleoside diphosphate kinase-like" evidence="18">
    <location>
        <begin position="3"/>
        <end position="140"/>
    </location>
</feature>
<dbReference type="AlphaFoldDB" id="A0A8D4VRJ3"/>
<evidence type="ECO:0000256" key="7">
    <source>
        <dbReference type="ARBA" id="ARBA00022553"/>
    </source>
</evidence>
<keyword evidence="10 15" id="KW-0547">Nucleotide-binding</keyword>
<dbReference type="GO" id="GO:0046872">
    <property type="term" value="F:metal ion binding"/>
    <property type="evidence" value="ECO:0007669"/>
    <property type="project" value="UniProtKB-KW"/>
</dbReference>
<dbReference type="PANTHER" id="PTHR11349">
    <property type="entry name" value="NUCLEOSIDE DIPHOSPHATE KINASE"/>
    <property type="match status" value="1"/>
</dbReference>
<comment type="cofactor">
    <cofactor evidence="1 15">
        <name>Mg(2+)</name>
        <dbReference type="ChEBI" id="CHEBI:18420"/>
    </cofactor>
</comment>
<keyword evidence="7 15" id="KW-0597">Phosphoprotein</keyword>
<keyword evidence="20" id="KW-1185">Reference proteome</keyword>
<sequence length="143" mass="15579">MAIERTLSIIKPDAVAKNVIGEIYSRFEKAGLRIVAAKMAHLSREQAEGFYAVHRERPFFNDLVSFMISGPVMIQALEGENAIAKHRDIMGATNPAQAAPGTIRADFAQSIDENAVHGSDGADTAAQEIAYFFAANELCPRTR</sequence>
<keyword evidence="6 15" id="KW-0963">Cytoplasm</keyword>
<evidence type="ECO:0000313" key="20">
    <source>
        <dbReference type="Proteomes" id="UP000824988"/>
    </source>
</evidence>
<evidence type="ECO:0000256" key="3">
    <source>
        <dbReference type="ARBA" id="ARBA00008142"/>
    </source>
</evidence>
<dbReference type="KEGG" id="moz:MoryE10_25630"/>
<dbReference type="CDD" id="cd04413">
    <property type="entry name" value="NDPk_I"/>
    <property type="match status" value="1"/>
</dbReference>
<dbReference type="GO" id="GO:0005524">
    <property type="term" value="F:ATP binding"/>
    <property type="evidence" value="ECO:0007669"/>
    <property type="project" value="UniProtKB-UniRule"/>
</dbReference>
<proteinExistence type="inferred from homology"/>
<dbReference type="SMART" id="SM00562">
    <property type="entry name" value="NDK"/>
    <property type="match status" value="1"/>
</dbReference>
<dbReference type="PRINTS" id="PR01243">
    <property type="entry name" value="NUCDPKINASE"/>
</dbReference>
<comment type="function">
    <text evidence="15">Major role in the synthesis of nucleoside triphosphates other than ATP. The ATP gamma phosphate is transferred to the NDP beta phosphate via a ping-pong mechanism, using a phosphorylated active-site intermediate.</text>
</comment>
<organism evidence="19 20">
    <name type="scientific">Methylogaea oryzae</name>
    <dbReference type="NCBI Taxonomy" id="1295382"/>
    <lineage>
        <taxon>Bacteria</taxon>
        <taxon>Pseudomonadati</taxon>
        <taxon>Pseudomonadota</taxon>
        <taxon>Gammaproteobacteria</taxon>
        <taxon>Methylococcales</taxon>
        <taxon>Methylococcaceae</taxon>
        <taxon>Methylogaea</taxon>
    </lineage>
</organism>
<evidence type="ECO:0000256" key="12">
    <source>
        <dbReference type="ARBA" id="ARBA00022840"/>
    </source>
</evidence>
<feature type="binding site" evidence="15 16">
    <location>
        <position position="104"/>
    </location>
    <ligand>
        <name>ATP</name>
        <dbReference type="ChEBI" id="CHEBI:30616"/>
    </ligand>
</feature>